<reference evidence="1" key="1">
    <citation type="submission" date="2009-08" db="EMBL/GenBank/DDBJ databases">
        <authorList>
            <consortium name="US DOE Joint Genome Institute"/>
            <person name="Lucas S."/>
            <person name="Copeland A."/>
            <person name="Lapidus A."/>
            <person name="Glavina del Rio T."/>
            <person name="Dalin E."/>
            <person name="Tice H."/>
            <person name="Bruce D."/>
            <person name="Barry K."/>
            <person name="Pitluck S."/>
            <person name="Lowry S."/>
            <person name="Larimer F."/>
            <person name="Land M."/>
            <person name="Hauser L."/>
            <person name="Kyrpides N."/>
            <person name="Ivanova N."/>
            <person name="McMahon K.D."/>
            <person name="Hugenholtz P."/>
        </authorList>
    </citation>
    <scope>NUCLEOTIDE SEQUENCE</scope>
    <source>
        <strain evidence="1">UW-1</strain>
    </source>
</reference>
<dbReference type="EMBL" id="CP001715">
    <property type="protein sequence ID" value="ACV33756.1"/>
    <property type="molecule type" value="Genomic_DNA"/>
</dbReference>
<dbReference type="STRING" id="522306.CAP2UW1_0403"/>
<gene>
    <name evidence="1" type="ordered locus">CAP2UW1_0403</name>
</gene>
<evidence type="ECO:0000313" key="1">
    <source>
        <dbReference type="EMBL" id="ACV33756.1"/>
    </source>
</evidence>
<dbReference type="KEGG" id="app:CAP2UW1_0403"/>
<organism evidence="1">
    <name type="scientific">Accumulibacter regalis</name>
    <dbReference type="NCBI Taxonomy" id="522306"/>
    <lineage>
        <taxon>Bacteria</taxon>
        <taxon>Pseudomonadati</taxon>
        <taxon>Pseudomonadota</taxon>
        <taxon>Betaproteobacteria</taxon>
        <taxon>Candidatus Accumulibacter</taxon>
    </lineage>
</organism>
<dbReference type="eggNOG" id="ENOG5033IMX">
    <property type="taxonomic scope" value="Bacteria"/>
</dbReference>
<dbReference type="OrthoDB" id="7068501at2"/>
<reference evidence="1" key="2">
    <citation type="submission" date="2009-09" db="EMBL/GenBank/DDBJ databases">
        <title>Complete sequence of chromosome of Candidatus Accumulibacter phosphatis clade IIA str. UW-1.</title>
        <authorList>
            <consortium name="US DOE Joint Genome Institute"/>
            <person name="Martin H.G."/>
            <person name="Ivanova N."/>
            <person name="Kunin V."/>
            <person name="Warnecke F."/>
            <person name="Barry K."/>
            <person name="He S."/>
            <person name="Salamov A."/>
            <person name="Szeto E."/>
            <person name="Dalin E."/>
            <person name="Pangilinan J.L."/>
            <person name="Lapidus A."/>
            <person name="Lowry S."/>
            <person name="Kyrpides N.C."/>
            <person name="McMahon K.D."/>
            <person name="Hugenholtz P."/>
        </authorList>
    </citation>
    <scope>NUCLEOTIDE SEQUENCE [LARGE SCALE GENOMIC DNA]</scope>
    <source>
        <strain evidence="1">UW-1</strain>
    </source>
</reference>
<proteinExistence type="predicted"/>
<sequence>MDVEWVLATLNDVMDALEDAVGELERSPQAVDLLLPEVMPAIYAKLNYAWNSRELGPEALDKIDHDALVGFPKDLPM</sequence>
<name>C7RKT4_ACCRE</name>
<accession>C7RKT4</accession>
<protein>
    <submittedName>
        <fullName evidence="1">Uncharacterized protein</fullName>
    </submittedName>
</protein>
<dbReference type="HOGENOM" id="CLU_160063_0_0_4"/>
<dbReference type="AlphaFoldDB" id="C7RKT4"/>